<dbReference type="SMART" id="SM00421">
    <property type="entry name" value="HTH_LUXR"/>
    <property type="match status" value="1"/>
</dbReference>
<protein>
    <recommendedName>
        <fullName evidence="1">HTH luxR-type domain-containing protein</fullName>
    </recommendedName>
</protein>
<dbReference type="EMBL" id="LNTU01000037">
    <property type="protein sequence ID" value="KXF75574.1"/>
    <property type="molecule type" value="Genomic_DNA"/>
</dbReference>
<dbReference type="Pfam" id="PF00196">
    <property type="entry name" value="GerE"/>
    <property type="match status" value="1"/>
</dbReference>
<sequence>MRLFMPHLQQALQMQLKLAELSQACDMALETLEHARHGIVLATHDGRVLFTNSAAIEVFDRRDGLSLRTSQLRAALANENIILRRLVGAAGKGDNNGFRSGGSLAISRPSGCRSLVIHVLPLGSKQYGFTCPNASVLVLIIDPEHQQGASQSVLRRLYGLTKAESAVALSIARGDGLQSVADELSISLSTARTHLQRVFEKTDTHRQAELVRLLLDVQVGLR</sequence>
<feature type="domain" description="HTH luxR-type" evidence="1">
    <location>
        <begin position="157"/>
        <end position="214"/>
    </location>
</feature>
<dbReference type="GO" id="GO:0006355">
    <property type="term" value="P:regulation of DNA-templated transcription"/>
    <property type="evidence" value="ECO:0007669"/>
    <property type="project" value="InterPro"/>
</dbReference>
<dbReference type="STRING" id="1494590.ATN84_16355"/>
<dbReference type="AlphaFoldDB" id="A0A135HQV3"/>
<dbReference type="GO" id="GO:0003677">
    <property type="term" value="F:DNA binding"/>
    <property type="evidence" value="ECO:0007669"/>
    <property type="project" value="InterPro"/>
</dbReference>
<reference evidence="2 3" key="1">
    <citation type="submission" date="2015-11" db="EMBL/GenBank/DDBJ databases">
        <title>Draft genome sequence of Paramesorhizobium deserti A-3-E, a strain highly resistant to diverse beta-lactam antibiotics.</title>
        <authorList>
            <person name="Lv R."/>
            <person name="Yang X."/>
            <person name="Fang N."/>
            <person name="Guo J."/>
            <person name="Luo X."/>
            <person name="Peng F."/>
            <person name="Yang R."/>
            <person name="Cui Y."/>
            <person name="Fang C."/>
            <person name="Song Y."/>
        </authorList>
    </citation>
    <scope>NUCLEOTIDE SEQUENCE [LARGE SCALE GENOMIC DNA]</scope>
    <source>
        <strain evidence="2 3">A-3-E</strain>
    </source>
</reference>
<evidence type="ECO:0000313" key="3">
    <source>
        <dbReference type="Proteomes" id="UP000070107"/>
    </source>
</evidence>
<accession>A0A135HQV3</accession>
<dbReference type="PRINTS" id="PR00038">
    <property type="entry name" value="HTHLUXR"/>
</dbReference>
<evidence type="ECO:0000259" key="1">
    <source>
        <dbReference type="SMART" id="SM00421"/>
    </source>
</evidence>
<dbReference type="InterPro" id="IPR000792">
    <property type="entry name" value="Tscrpt_reg_LuxR_C"/>
</dbReference>
<comment type="caution">
    <text evidence="2">The sequence shown here is derived from an EMBL/GenBank/DDBJ whole genome shotgun (WGS) entry which is preliminary data.</text>
</comment>
<dbReference type="Proteomes" id="UP000070107">
    <property type="component" value="Unassembled WGS sequence"/>
</dbReference>
<dbReference type="InterPro" id="IPR036388">
    <property type="entry name" value="WH-like_DNA-bd_sf"/>
</dbReference>
<dbReference type="InterPro" id="IPR016032">
    <property type="entry name" value="Sig_transdc_resp-reg_C-effctor"/>
</dbReference>
<dbReference type="SUPFAM" id="SSF46894">
    <property type="entry name" value="C-terminal effector domain of the bipartite response regulators"/>
    <property type="match status" value="1"/>
</dbReference>
<proteinExistence type="predicted"/>
<organism evidence="2 3">
    <name type="scientific">Paramesorhizobium deserti</name>
    <dbReference type="NCBI Taxonomy" id="1494590"/>
    <lineage>
        <taxon>Bacteria</taxon>
        <taxon>Pseudomonadati</taxon>
        <taxon>Pseudomonadota</taxon>
        <taxon>Alphaproteobacteria</taxon>
        <taxon>Hyphomicrobiales</taxon>
        <taxon>Phyllobacteriaceae</taxon>
        <taxon>Paramesorhizobium</taxon>
    </lineage>
</organism>
<keyword evidence="3" id="KW-1185">Reference proteome</keyword>
<gene>
    <name evidence="2" type="ORF">ATN84_16355</name>
</gene>
<dbReference type="Gene3D" id="1.10.10.10">
    <property type="entry name" value="Winged helix-like DNA-binding domain superfamily/Winged helix DNA-binding domain"/>
    <property type="match status" value="1"/>
</dbReference>
<evidence type="ECO:0000313" key="2">
    <source>
        <dbReference type="EMBL" id="KXF75574.1"/>
    </source>
</evidence>
<name>A0A135HQV3_9HYPH</name>